<sequence length="98" mass="11205">MVNNNLKRSDVQNELKSIINDVSGVSIDKFDDCLFNEKYNISSELFVYILLNASKKFDFDINDSLFDLFTNYSFNNVVDSIMNHISDSAANNDIISFC</sequence>
<evidence type="ECO:0000313" key="1">
    <source>
        <dbReference type="EMBL" id="WAJ23764.1"/>
    </source>
</evidence>
<gene>
    <name evidence="1" type="ORF">OW255_19770</name>
</gene>
<evidence type="ECO:0000313" key="2">
    <source>
        <dbReference type="Proteomes" id="UP001163115"/>
    </source>
</evidence>
<proteinExistence type="predicted"/>
<dbReference type="EMBL" id="CP113524">
    <property type="protein sequence ID" value="WAJ23764.1"/>
    <property type="molecule type" value="Genomic_DNA"/>
</dbReference>
<accession>A0ABY7ABF8</accession>
<protein>
    <recommendedName>
        <fullName evidence="3">Carrier domain-containing protein</fullName>
    </recommendedName>
</protein>
<dbReference type="SUPFAM" id="SSF47336">
    <property type="entry name" value="ACP-like"/>
    <property type="match status" value="1"/>
</dbReference>
<evidence type="ECO:0008006" key="3">
    <source>
        <dbReference type="Google" id="ProtNLM"/>
    </source>
</evidence>
<dbReference type="Gene3D" id="1.10.1200.10">
    <property type="entry name" value="ACP-like"/>
    <property type="match status" value="1"/>
</dbReference>
<name>A0ABY7ABF8_9FIRM</name>
<dbReference type="Proteomes" id="UP001163115">
    <property type="component" value="Chromosome"/>
</dbReference>
<dbReference type="RefSeq" id="WP_268115112.1">
    <property type="nucleotide sequence ID" value="NZ_CP113524.1"/>
</dbReference>
<reference evidence="1" key="1">
    <citation type="submission" date="2022-11" db="EMBL/GenBank/DDBJ databases">
        <title>Lacrimispora xylanolytica sy1, complete genome.</title>
        <authorList>
            <person name="Choi S."/>
        </authorList>
    </citation>
    <scope>NUCLEOTIDE SEQUENCE</scope>
    <source>
        <strain evidence="1">Sy1</strain>
    </source>
</reference>
<dbReference type="InterPro" id="IPR036736">
    <property type="entry name" value="ACP-like_sf"/>
</dbReference>
<keyword evidence="2" id="KW-1185">Reference proteome</keyword>
<organism evidence="1 2">
    <name type="scientific">Lacrimispora xylanolytica</name>
    <dbReference type="NCBI Taxonomy" id="29375"/>
    <lineage>
        <taxon>Bacteria</taxon>
        <taxon>Bacillati</taxon>
        <taxon>Bacillota</taxon>
        <taxon>Clostridia</taxon>
        <taxon>Lachnospirales</taxon>
        <taxon>Lachnospiraceae</taxon>
        <taxon>Lacrimispora</taxon>
    </lineage>
</organism>